<organism evidence="4 5">
    <name type="scientific">Pelobates cultripes</name>
    <name type="common">Western spadefoot toad</name>
    <dbReference type="NCBI Taxonomy" id="61616"/>
    <lineage>
        <taxon>Eukaryota</taxon>
        <taxon>Metazoa</taxon>
        <taxon>Chordata</taxon>
        <taxon>Craniata</taxon>
        <taxon>Vertebrata</taxon>
        <taxon>Euteleostomi</taxon>
        <taxon>Amphibia</taxon>
        <taxon>Batrachia</taxon>
        <taxon>Anura</taxon>
        <taxon>Pelobatoidea</taxon>
        <taxon>Pelobatidae</taxon>
        <taxon>Pelobates</taxon>
    </lineage>
</organism>
<sequence length="796" mass="89158">MIVTTQQNVGPELDMSGSDAPPRNWRGIGLSMLVIVVVLSLVLLSIFLLSPESPKRPEKSYLTLSDLESMDYQIQIPQLYWASDYEIIVESRDGNVIKQNLQTKKNNILLSNITLMSLKASSAKLSPDLQNVLLILNKQQVLGVSFTATYSVYNIRTREHWDLKPPLINESTLQYAAWGPHGSQLVFIFNNDIYYQQSASGPTVRLTSSGILGTQLNGITDWTYQEEVLQSYAAHWWSPDGTRLAYLSINNTLVPSMELTQFVGADYPANKKYAYPKAGQPIPQVKVFAVNLNGPSHTIELLPPDSFQHREYYITLVRWITNIRLAVVWLNRSQRHSLLTFCDVTSGVCVEGELVFSSDSIFFSVPAKQGAGGEFLHVAMLSIQLGGKEDSLRMLTSGEWDVAAIVFYNPESRAVYYLSTEDMTRRRHLYSVETSGNFNRTCVTCDLITDCNFVDVTFSTGGTYFILYCKGPGIPQVSVHRTQNPIDFIVLEDNEILKDALSTKHFPEIEFKSIHLDKYDLSLRLTLPPGFQDSQFPLVLWLPDVPGSQQVTEEFSLGWESVLVSSFQIILAHFDARGSKNQGLQLLHETDNRLGSVEMKDYLALVQHLKRLPYVDKKQIGVYGKAYGGFLALKLLALSEELFACGVSVAPITNFQLHSAVISERYLGMPSQETSAYTVASVLNDVQKLKDQQFLLAHGIADGETHTHGTSRSILTKIISSCQKEVSTTYNRQLFPIYRAVCKWVEEGTGPNEVGLALSSKIAQDTKTLQWVYVASTAYYIFIITSRDVRGSSLKM</sequence>
<dbReference type="SUPFAM" id="SSF82171">
    <property type="entry name" value="DPP6 N-terminal domain-like"/>
    <property type="match status" value="1"/>
</dbReference>
<dbReference type="SUPFAM" id="SSF53474">
    <property type="entry name" value="alpha/beta-Hydrolases"/>
    <property type="match status" value="1"/>
</dbReference>
<protein>
    <submittedName>
        <fullName evidence="4">Inactive dipeptidyl peptidase 10 isoform X1</fullName>
    </submittedName>
</protein>
<dbReference type="GO" id="GO:1901379">
    <property type="term" value="P:regulation of potassium ion transmembrane transport"/>
    <property type="evidence" value="ECO:0007669"/>
    <property type="project" value="TreeGrafter"/>
</dbReference>
<feature type="domain" description="Dipeptidylpeptidase IV N-terminal" evidence="3">
    <location>
        <begin position="126"/>
        <end position="475"/>
    </location>
</feature>
<dbReference type="PANTHER" id="PTHR11731">
    <property type="entry name" value="PROTEASE FAMILY S9B,C DIPEPTIDYL-PEPTIDASE IV-RELATED"/>
    <property type="match status" value="1"/>
</dbReference>
<evidence type="ECO:0000259" key="2">
    <source>
        <dbReference type="Pfam" id="PF00326"/>
    </source>
</evidence>
<dbReference type="InterPro" id="IPR002469">
    <property type="entry name" value="Peptidase_S9B_N"/>
</dbReference>
<dbReference type="AlphaFoldDB" id="A0AAD1VQH5"/>
<dbReference type="InterPro" id="IPR050278">
    <property type="entry name" value="Serine_Prot_S9B/DPPIV"/>
</dbReference>
<evidence type="ECO:0000313" key="4">
    <source>
        <dbReference type="EMBL" id="CAH2224210.1"/>
    </source>
</evidence>
<dbReference type="GO" id="GO:0006508">
    <property type="term" value="P:proteolysis"/>
    <property type="evidence" value="ECO:0007669"/>
    <property type="project" value="InterPro"/>
</dbReference>
<proteinExistence type="predicted"/>
<dbReference type="InterPro" id="IPR029058">
    <property type="entry name" value="AB_hydrolase_fold"/>
</dbReference>
<evidence type="ECO:0000256" key="1">
    <source>
        <dbReference type="SAM" id="Phobius"/>
    </source>
</evidence>
<keyword evidence="1" id="KW-0812">Transmembrane</keyword>
<dbReference type="Gene3D" id="2.140.10.30">
    <property type="entry name" value="Dipeptidylpeptidase IV, N-terminal domain"/>
    <property type="match status" value="1"/>
</dbReference>
<dbReference type="Pfam" id="PF00326">
    <property type="entry name" value="Peptidase_S9"/>
    <property type="match status" value="1"/>
</dbReference>
<accession>A0AAD1VQH5</accession>
<dbReference type="Pfam" id="PF00930">
    <property type="entry name" value="DPPIV_N"/>
    <property type="match status" value="1"/>
</dbReference>
<gene>
    <name evidence="4" type="ORF">PECUL_23A061720</name>
</gene>
<dbReference type="GO" id="GO:0008076">
    <property type="term" value="C:voltage-gated potassium channel complex"/>
    <property type="evidence" value="ECO:0007669"/>
    <property type="project" value="TreeGrafter"/>
</dbReference>
<name>A0AAD1VQH5_PELCU</name>
<keyword evidence="1" id="KW-1133">Transmembrane helix</keyword>
<dbReference type="PANTHER" id="PTHR11731:SF97">
    <property type="entry name" value="INACTIVE DIPEPTIDYL PEPTIDASE 10-LIKE"/>
    <property type="match status" value="1"/>
</dbReference>
<feature type="transmembrane region" description="Helical" evidence="1">
    <location>
        <begin position="28"/>
        <end position="49"/>
    </location>
</feature>
<feature type="domain" description="Peptidase S9 prolyl oligopeptidase catalytic" evidence="2">
    <location>
        <begin position="557"/>
        <end position="710"/>
    </location>
</feature>
<dbReference type="InterPro" id="IPR001375">
    <property type="entry name" value="Peptidase_S9_cat"/>
</dbReference>
<evidence type="ECO:0000259" key="3">
    <source>
        <dbReference type="Pfam" id="PF00930"/>
    </source>
</evidence>
<dbReference type="GO" id="GO:0008236">
    <property type="term" value="F:serine-type peptidase activity"/>
    <property type="evidence" value="ECO:0007669"/>
    <property type="project" value="InterPro"/>
</dbReference>
<keyword evidence="1" id="KW-0472">Membrane</keyword>
<dbReference type="EMBL" id="OW240912">
    <property type="protein sequence ID" value="CAH2224210.1"/>
    <property type="molecule type" value="Genomic_DNA"/>
</dbReference>
<dbReference type="Gene3D" id="3.40.50.1820">
    <property type="entry name" value="alpha/beta hydrolase"/>
    <property type="match status" value="1"/>
</dbReference>
<evidence type="ECO:0000313" key="5">
    <source>
        <dbReference type="Proteomes" id="UP001295444"/>
    </source>
</evidence>
<dbReference type="Proteomes" id="UP001295444">
    <property type="component" value="Chromosome 01"/>
</dbReference>
<keyword evidence="5" id="KW-1185">Reference proteome</keyword>
<reference evidence="4" key="1">
    <citation type="submission" date="2022-03" db="EMBL/GenBank/DDBJ databases">
        <authorList>
            <person name="Alioto T."/>
            <person name="Alioto T."/>
            <person name="Gomez Garrido J."/>
        </authorList>
    </citation>
    <scope>NUCLEOTIDE SEQUENCE</scope>
</reference>